<comment type="caution">
    <text evidence="3">The sequence shown here is derived from an EMBL/GenBank/DDBJ whole genome shotgun (WGS) entry which is preliminary data.</text>
</comment>
<evidence type="ECO:0000259" key="2">
    <source>
        <dbReference type="Pfam" id="PF25087"/>
    </source>
</evidence>
<dbReference type="RefSeq" id="WP_136824657.1">
    <property type="nucleotide sequence ID" value="NZ_SWBP01000001.1"/>
</dbReference>
<accession>A0A4U1C9V2</accession>
<dbReference type="InterPro" id="IPR056729">
    <property type="entry name" value="GMPPB_C"/>
</dbReference>
<dbReference type="PANTHER" id="PTHR43300">
    <property type="entry name" value="ACETYLTRANSFERASE"/>
    <property type="match status" value="1"/>
</dbReference>
<dbReference type="EMBL" id="SWBP01000001">
    <property type="protein sequence ID" value="TKC00448.1"/>
    <property type="molecule type" value="Genomic_DNA"/>
</dbReference>
<dbReference type="CDD" id="cd03358">
    <property type="entry name" value="LbH_WxcM_N_like"/>
    <property type="match status" value="1"/>
</dbReference>
<dbReference type="AlphaFoldDB" id="A0A4U1C9V2"/>
<evidence type="ECO:0000313" key="4">
    <source>
        <dbReference type="Proteomes" id="UP000308181"/>
    </source>
</evidence>
<organism evidence="3 4">
    <name type="scientific">Pedobacter cryophilus</name>
    <dbReference type="NCBI Taxonomy" id="2571271"/>
    <lineage>
        <taxon>Bacteria</taxon>
        <taxon>Pseudomonadati</taxon>
        <taxon>Bacteroidota</taxon>
        <taxon>Sphingobacteriia</taxon>
        <taxon>Sphingobacteriales</taxon>
        <taxon>Sphingobacteriaceae</taxon>
        <taxon>Pedobacter</taxon>
    </lineage>
</organism>
<dbReference type="InterPro" id="IPR011004">
    <property type="entry name" value="Trimer_LpxA-like_sf"/>
</dbReference>
<dbReference type="Pfam" id="PF14602">
    <property type="entry name" value="Hexapep_2"/>
    <property type="match status" value="1"/>
</dbReference>
<dbReference type="Pfam" id="PF25087">
    <property type="entry name" value="GMPPB_C"/>
    <property type="match status" value="1"/>
</dbReference>
<dbReference type="GO" id="GO:0016740">
    <property type="term" value="F:transferase activity"/>
    <property type="evidence" value="ECO:0007669"/>
    <property type="project" value="UniProtKB-KW"/>
</dbReference>
<reference evidence="3 4" key="1">
    <citation type="submission" date="2019-04" db="EMBL/GenBank/DDBJ databases">
        <title>Pedobacter sp. AR-3-17 sp. nov., isolated from Arctic soil.</title>
        <authorList>
            <person name="Dahal R.H."/>
            <person name="Kim D.-U."/>
        </authorList>
    </citation>
    <scope>NUCLEOTIDE SEQUENCE [LARGE SCALE GENOMIC DNA]</scope>
    <source>
        <strain evidence="3 4">AR-3-17</strain>
    </source>
</reference>
<evidence type="ECO:0000256" key="1">
    <source>
        <dbReference type="ARBA" id="ARBA00007274"/>
    </source>
</evidence>
<keyword evidence="4" id="KW-1185">Reference proteome</keyword>
<dbReference type="Gene3D" id="2.160.10.10">
    <property type="entry name" value="Hexapeptide repeat proteins"/>
    <property type="match status" value="1"/>
</dbReference>
<dbReference type="InterPro" id="IPR001451">
    <property type="entry name" value="Hexapep"/>
</dbReference>
<gene>
    <name evidence="3" type="ORF">FA046_01845</name>
</gene>
<dbReference type="PANTHER" id="PTHR43300:SF4">
    <property type="entry name" value="ACYL-[ACYL-CARRIER-PROTEIN]--UDP-N-ACETYLGLUCOSAMINE O-ACYLTRANSFERASE"/>
    <property type="match status" value="1"/>
</dbReference>
<feature type="domain" description="Mannose-1-phosphate guanyltransferase C-terminal" evidence="2">
    <location>
        <begin position="30"/>
        <end position="85"/>
    </location>
</feature>
<dbReference type="SUPFAM" id="SSF51161">
    <property type="entry name" value="Trimeric LpxA-like enzymes"/>
    <property type="match status" value="1"/>
</dbReference>
<sequence length="167" mass="18135">MQKTDFYIHSSSFIDENVSIGKGTSIWHFCHISEGAEIGEHCNIGQNVFIGKNVKIGNGVKIQNNVCLFDGVEIKDDVFIGPSVVFTNILTPRAFINRRTEFLTTTVEKGASIGANSTIICGNTIGEYALIGAGSVLTKSVCDFELWYGNPAQKKGMVNKLGEKIKG</sequence>
<dbReference type="OrthoDB" id="9801697at2"/>
<dbReference type="Proteomes" id="UP000308181">
    <property type="component" value="Unassembled WGS sequence"/>
</dbReference>
<evidence type="ECO:0000313" key="3">
    <source>
        <dbReference type="EMBL" id="TKC00448.1"/>
    </source>
</evidence>
<keyword evidence="3" id="KW-0808">Transferase</keyword>
<dbReference type="InterPro" id="IPR050179">
    <property type="entry name" value="Trans_hexapeptide_repeat"/>
</dbReference>
<comment type="similarity">
    <text evidence="1">Belongs to the transferase hexapeptide repeat family.</text>
</comment>
<name>A0A4U1C9V2_9SPHI</name>
<proteinExistence type="inferred from homology"/>
<protein>
    <submittedName>
        <fullName evidence="3">N-acetyltransferase</fullName>
    </submittedName>
</protein>